<protein>
    <recommendedName>
        <fullName evidence="3">Chorein N-terminal domain-containing protein</fullName>
    </recommendedName>
</protein>
<reference evidence="1" key="1">
    <citation type="submission" date="2021-03" db="EMBL/GenBank/DDBJ databases">
        <authorList>
            <person name="Li Z."/>
            <person name="Yang C."/>
        </authorList>
    </citation>
    <scope>NUCLEOTIDE SEQUENCE</scope>
    <source>
        <strain evidence="1">Dzin_1.0</strain>
        <tissue evidence="1">Leaf</tissue>
    </source>
</reference>
<dbReference type="AlphaFoldDB" id="A0A9D5C8U1"/>
<dbReference type="InterPro" id="IPR026847">
    <property type="entry name" value="VPS13"/>
</dbReference>
<dbReference type="EMBL" id="JAGGNH010000007">
    <property type="protein sequence ID" value="KAJ0968200.1"/>
    <property type="molecule type" value="Genomic_DNA"/>
</dbReference>
<keyword evidence="2" id="KW-1185">Reference proteome</keyword>
<proteinExistence type="predicted"/>
<dbReference type="Proteomes" id="UP001085076">
    <property type="component" value="Miscellaneous, Linkage group lg07"/>
</dbReference>
<evidence type="ECO:0008006" key="3">
    <source>
        <dbReference type="Google" id="ProtNLM"/>
    </source>
</evidence>
<name>A0A9D5C8U1_9LILI</name>
<dbReference type="PANTHER" id="PTHR16166">
    <property type="entry name" value="VACUOLAR PROTEIN SORTING-ASSOCIATED PROTEIN VPS13"/>
    <property type="match status" value="1"/>
</dbReference>
<dbReference type="PANTHER" id="PTHR16166:SF143">
    <property type="entry name" value="PROTEIN SORTING-ASSOCIATED PROTEIN, PUTATIVE (DUF1162)-RELATED"/>
    <property type="match status" value="1"/>
</dbReference>
<sequence>MRRRRTSFLKYVRGVVSQVLARLPWPLSIKCIQKEQLKIGIWSGEILLEKVELILEAFDYLQLPFTLKNGRVGKWSIRIPWKKLVEFGIYQKRELAGKMAKLNAVELAKFSKSVSDDQAGPSFISYISAKILDNIQVSIRNVHMMYVDSHIDLVNKAGKSDGSPQYAINADLNTLALDLYSRSNKEGYLCLLYTRLVILPWHILHKYANEDVSLGSWFIGLDVEHIDERSFCYGTTQVAEWKAQAGKPCRDPLVEL</sequence>
<dbReference type="GO" id="GO:0006623">
    <property type="term" value="P:protein targeting to vacuole"/>
    <property type="evidence" value="ECO:0007669"/>
    <property type="project" value="TreeGrafter"/>
</dbReference>
<evidence type="ECO:0000313" key="2">
    <source>
        <dbReference type="Proteomes" id="UP001085076"/>
    </source>
</evidence>
<accession>A0A9D5C8U1</accession>
<dbReference type="OrthoDB" id="785346at2759"/>
<gene>
    <name evidence="1" type="ORF">J5N97_025117</name>
</gene>
<evidence type="ECO:0000313" key="1">
    <source>
        <dbReference type="EMBL" id="KAJ0968200.1"/>
    </source>
</evidence>
<dbReference type="GO" id="GO:0045053">
    <property type="term" value="P:protein retention in Golgi apparatus"/>
    <property type="evidence" value="ECO:0007669"/>
    <property type="project" value="TreeGrafter"/>
</dbReference>
<organism evidence="1 2">
    <name type="scientific">Dioscorea zingiberensis</name>
    <dbReference type="NCBI Taxonomy" id="325984"/>
    <lineage>
        <taxon>Eukaryota</taxon>
        <taxon>Viridiplantae</taxon>
        <taxon>Streptophyta</taxon>
        <taxon>Embryophyta</taxon>
        <taxon>Tracheophyta</taxon>
        <taxon>Spermatophyta</taxon>
        <taxon>Magnoliopsida</taxon>
        <taxon>Liliopsida</taxon>
        <taxon>Dioscoreales</taxon>
        <taxon>Dioscoreaceae</taxon>
        <taxon>Dioscorea</taxon>
    </lineage>
</organism>
<comment type="caution">
    <text evidence="1">The sequence shown here is derived from an EMBL/GenBank/DDBJ whole genome shotgun (WGS) entry which is preliminary data.</text>
</comment>
<reference evidence="1" key="2">
    <citation type="journal article" date="2022" name="Hortic Res">
        <title>The genome of Dioscorea zingiberensis sheds light on the biosynthesis, origin and evolution of the medicinally important diosgenin saponins.</title>
        <authorList>
            <person name="Li Y."/>
            <person name="Tan C."/>
            <person name="Li Z."/>
            <person name="Guo J."/>
            <person name="Li S."/>
            <person name="Chen X."/>
            <person name="Wang C."/>
            <person name="Dai X."/>
            <person name="Yang H."/>
            <person name="Song W."/>
            <person name="Hou L."/>
            <person name="Xu J."/>
            <person name="Tong Z."/>
            <person name="Xu A."/>
            <person name="Yuan X."/>
            <person name="Wang W."/>
            <person name="Yang Q."/>
            <person name="Chen L."/>
            <person name="Sun Z."/>
            <person name="Wang K."/>
            <person name="Pan B."/>
            <person name="Chen J."/>
            <person name="Bao Y."/>
            <person name="Liu F."/>
            <person name="Qi X."/>
            <person name="Gang D.R."/>
            <person name="Wen J."/>
            <person name="Li J."/>
        </authorList>
    </citation>
    <scope>NUCLEOTIDE SEQUENCE</scope>
    <source>
        <strain evidence="1">Dzin_1.0</strain>
    </source>
</reference>